<reference evidence="1 2" key="1">
    <citation type="submission" date="2020-08" db="EMBL/GenBank/DDBJ databases">
        <authorList>
            <person name="Koutsovoulos G."/>
            <person name="Danchin GJ E."/>
        </authorList>
    </citation>
    <scope>NUCLEOTIDE SEQUENCE [LARGE SCALE GENOMIC DNA]</scope>
</reference>
<sequence length="89" mass="10467">MNTMLIHLEMYIDCLINYNNFISSFINSLKNNFINIPINNNSLINNNLYHISSKILVHKLELSFRNVLTPNVNNVIVIERIHTFHINLE</sequence>
<proteinExistence type="predicted"/>
<dbReference type="EMBL" id="CAJEWN010000415">
    <property type="protein sequence ID" value="CAD2181906.1"/>
    <property type="molecule type" value="Genomic_DNA"/>
</dbReference>
<dbReference type="Proteomes" id="UP000580250">
    <property type="component" value="Unassembled WGS sequence"/>
</dbReference>
<evidence type="ECO:0000313" key="1">
    <source>
        <dbReference type="EMBL" id="CAD2181906.1"/>
    </source>
</evidence>
<accession>A0A6V7W400</accession>
<dbReference type="AlphaFoldDB" id="A0A6V7W400"/>
<evidence type="ECO:0000313" key="2">
    <source>
        <dbReference type="Proteomes" id="UP000580250"/>
    </source>
</evidence>
<gene>
    <name evidence="1" type="ORF">MENT_LOCUS34083</name>
</gene>
<name>A0A6V7W400_MELEN</name>
<protein>
    <submittedName>
        <fullName evidence="1">Uncharacterized protein</fullName>
    </submittedName>
</protein>
<comment type="caution">
    <text evidence="1">The sequence shown here is derived from an EMBL/GenBank/DDBJ whole genome shotgun (WGS) entry which is preliminary data.</text>
</comment>
<organism evidence="1 2">
    <name type="scientific">Meloidogyne enterolobii</name>
    <name type="common">Root-knot nematode worm</name>
    <name type="synonym">Meloidogyne mayaguensis</name>
    <dbReference type="NCBI Taxonomy" id="390850"/>
    <lineage>
        <taxon>Eukaryota</taxon>
        <taxon>Metazoa</taxon>
        <taxon>Ecdysozoa</taxon>
        <taxon>Nematoda</taxon>
        <taxon>Chromadorea</taxon>
        <taxon>Rhabditida</taxon>
        <taxon>Tylenchina</taxon>
        <taxon>Tylenchomorpha</taxon>
        <taxon>Tylenchoidea</taxon>
        <taxon>Meloidogynidae</taxon>
        <taxon>Meloidogyninae</taxon>
        <taxon>Meloidogyne</taxon>
    </lineage>
</organism>